<keyword evidence="1" id="KW-0175">Coiled coil</keyword>
<feature type="coiled-coil region" evidence="1">
    <location>
        <begin position="131"/>
        <end position="158"/>
    </location>
</feature>
<comment type="caution">
    <text evidence="3">The sequence shown here is derived from an EMBL/GenBank/DDBJ whole genome shotgun (WGS) entry which is preliminary data.</text>
</comment>
<evidence type="ECO:0000313" key="4">
    <source>
        <dbReference type="Proteomes" id="UP001500037"/>
    </source>
</evidence>
<keyword evidence="4" id="KW-1185">Reference proteome</keyword>
<dbReference type="PANTHER" id="PTHR40032:SF1">
    <property type="entry name" value="EXPORTED PROTEIN"/>
    <property type="match status" value="1"/>
</dbReference>
<dbReference type="PANTHER" id="PTHR40032">
    <property type="entry name" value="EXPORTED PROTEIN-RELATED"/>
    <property type="match status" value="1"/>
</dbReference>
<dbReference type="RefSeq" id="WP_344445252.1">
    <property type="nucleotide sequence ID" value="NZ_BAAALF010000153.1"/>
</dbReference>
<protein>
    <recommendedName>
        <fullName evidence="2">Putative amidase domain-containing protein</fullName>
    </recommendedName>
</protein>
<sequence>MVTLGQLANADQGAMQRAAGGWMALSKEAWQAVNDIHDNGVDPLKSNWQDRVGQSAGQKLAEQARILEAGADVMRGVAMVLDGLAASTGYAQSTLNSALDLARGCNLVVDLAQGVVVPGPGQLSPDDREQISQVDRLLAEAQREATQADRQAAAELRKLGAATCLTDPDAALNQYQNEASRTELAMYQGDIPTGADPATVAAWWRALTPAQQQQLQLSEPVALAGLDGIPDSVKLDLRGGPDAKYDRVKLVQWTLDHWNDDSTNVFDDNCTNFASEALAAAGVQYKGDWTLDGDGWGKGGQSGWNWLDAHDHSHTASWAAAQNMHDFMVGNGGQEIPPDQVKPGDLVYYEEDSDQDGQDGKGVIHHTAIVTAVTPDGDIRYTQHSGDMQNGSIGGRMDAFQEGRGHQKLHFVRVQPNWY</sequence>
<dbReference type="Proteomes" id="UP001500037">
    <property type="component" value="Unassembled WGS sequence"/>
</dbReference>
<accession>A0ABP4HI94</accession>
<dbReference type="EMBL" id="BAAALF010000153">
    <property type="protein sequence ID" value="GAA1262671.1"/>
    <property type="molecule type" value="Genomic_DNA"/>
</dbReference>
<proteinExistence type="predicted"/>
<evidence type="ECO:0000313" key="3">
    <source>
        <dbReference type="EMBL" id="GAA1262671.1"/>
    </source>
</evidence>
<reference evidence="4" key="1">
    <citation type="journal article" date="2019" name="Int. J. Syst. Evol. Microbiol.">
        <title>The Global Catalogue of Microorganisms (GCM) 10K type strain sequencing project: providing services to taxonomists for standard genome sequencing and annotation.</title>
        <authorList>
            <consortium name="The Broad Institute Genomics Platform"/>
            <consortium name="The Broad Institute Genome Sequencing Center for Infectious Disease"/>
            <person name="Wu L."/>
            <person name="Ma J."/>
        </authorList>
    </citation>
    <scope>NUCLEOTIDE SEQUENCE [LARGE SCALE GENOMIC DNA]</scope>
    <source>
        <strain evidence="4">JCM 13004</strain>
    </source>
</reference>
<evidence type="ECO:0000256" key="1">
    <source>
        <dbReference type="SAM" id="Coils"/>
    </source>
</evidence>
<evidence type="ECO:0000259" key="2">
    <source>
        <dbReference type="Pfam" id="PF12671"/>
    </source>
</evidence>
<gene>
    <name evidence="3" type="ORF">GCM10009665_60400</name>
</gene>
<organism evidence="3 4">
    <name type="scientific">Kitasatospora nipponensis</name>
    <dbReference type="NCBI Taxonomy" id="258049"/>
    <lineage>
        <taxon>Bacteria</taxon>
        <taxon>Bacillati</taxon>
        <taxon>Actinomycetota</taxon>
        <taxon>Actinomycetes</taxon>
        <taxon>Kitasatosporales</taxon>
        <taxon>Streptomycetaceae</taxon>
        <taxon>Kitasatospora</taxon>
    </lineage>
</organism>
<dbReference type="Gene3D" id="3.90.1720.10">
    <property type="entry name" value="endopeptidase domain like (from Nostoc punctiforme)"/>
    <property type="match status" value="1"/>
</dbReference>
<feature type="domain" description="Putative amidase" evidence="2">
    <location>
        <begin position="244"/>
        <end position="390"/>
    </location>
</feature>
<dbReference type="Pfam" id="PF12671">
    <property type="entry name" value="Amidase_6"/>
    <property type="match status" value="1"/>
</dbReference>
<dbReference type="InterPro" id="IPR024301">
    <property type="entry name" value="Amidase_6"/>
</dbReference>
<name>A0ABP4HI94_9ACTN</name>